<gene>
    <name evidence="5" type="ORF">EDB92DRAFT_1799957</name>
</gene>
<proteinExistence type="predicted"/>
<organism evidence="5 6">
    <name type="scientific">Lactarius akahatsu</name>
    <dbReference type="NCBI Taxonomy" id="416441"/>
    <lineage>
        <taxon>Eukaryota</taxon>
        <taxon>Fungi</taxon>
        <taxon>Dikarya</taxon>
        <taxon>Basidiomycota</taxon>
        <taxon>Agaricomycotina</taxon>
        <taxon>Agaricomycetes</taxon>
        <taxon>Russulales</taxon>
        <taxon>Russulaceae</taxon>
        <taxon>Lactarius</taxon>
    </lineage>
</organism>
<dbReference type="Proteomes" id="UP001201163">
    <property type="component" value="Unassembled WGS sequence"/>
</dbReference>
<protein>
    <submittedName>
        <fullName evidence="5">Peroxisomal biogenesis factor 11</fullName>
    </submittedName>
</protein>
<keyword evidence="1" id="KW-0962">Peroxisome biogenesis</keyword>
<keyword evidence="6" id="KW-1185">Reference proteome</keyword>
<dbReference type="GO" id="GO:0016559">
    <property type="term" value="P:peroxisome fission"/>
    <property type="evidence" value="ECO:0007669"/>
    <property type="project" value="InterPro"/>
</dbReference>
<sequence>MANVASQVILHPTSSATLKVLGTTLGRDKIYRAVQNFARFYAWYLISKGHKVEAVPWNALKGHLATARKLLRLGKPLEHLQAALRAAQNTGDFKEQLTTIARQLSYFGYLTYDAVAWANAVKFITLKPVTSQKVQNIANRLWLSGILFSITHAVFKAGRLTKEAREIRGLNEKNVGGDNARESRLRALHNFRTATRKQFIIDILDVWLPASSLGLVNINDGVLGIFGFISSFLALRSHWLAVNTTK</sequence>
<evidence type="ECO:0000313" key="6">
    <source>
        <dbReference type="Proteomes" id="UP001201163"/>
    </source>
</evidence>
<keyword evidence="2" id="KW-0472">Membrane</keyword>
<evidence type="ECO:0000256" key="4">
    <source>
        <dbReference type="ARBA" id="ARBA00046271"/>
    </source>
</evidence>
<dbReference type="AlphaFoldDB" id="A0AAD4LGV5"/>
<keyword evidence="3" id="KW-0576">Peroxisome</keyword>
<dbReference type="GO" id="GO:0005778">
    <property type="term" value="C:peroxisomal membrane"/>
    <property type="evidence" value="ECO:0007669"/>
    <property type="project" value="UniProtKB-SubCell"/>
</dbReference>
<dbReference type="InterPro" id="IPR008733">
    <property type="entry name" value="PEX11"/>
</dbReference>
<comment type="subcellular location">
    <subcellularLocation>
        <location evidence="4">Peroxisome membrane</location>
    </subcellularLocation>
</comment>
<name>A0AAD4LGV5_9AGAM</name>
<evidence type="ECO:0000256" key="2">
    <source>
        <dbReference type="ARBA" id="ARBA00023136"/>
    </source>
</evidence>
<evidence type="ECO:0000256" key="3">
    <source>
        <dbReference type="ARBA" id="ARBA00023140"/>
    </source>
</evidence>
<dbReference type="EMBL" id="JAKELL010000040">
    <property type="protein sequence ID" value="KAH8988903.1"/>
    <property type="molecule type" value="Genomic_DNA"/>
</dbReference>
<dbReference type="Pfam" id="PF05648">
    <property type="entry name" value="PEX11"/>
    <property type="match status" value="1"/>
</dbReference>
<dbReference type="PANTHER" id="PTHR12652">
    <property type="entry name" value="PEROXISOMAL BIOGENESIS FACTOR 11"/>
    <property type="match status" value="1"/>
</dbReference>
<reference evidence="5" key="1">
    <citation type="submission" date="2022-01" db="EMBL/GenBank/DDBJ databases">
        <title>Comparative genomics reveals a dynamic genome evolution in the ectomycorrhizal milk-cap (Lactarius) mushrooms.</title>
        <authorList>
            <consortium name="DOE Joint Genome Institute"/>
            <person name="Lebreton A."/>
            <person name="Tang N."/>
            <person name="Kuo A."/>
            <person name="LaButti K."/>
            <person name="Drula E."/>
            <person name="Barry K."/>
            <person name="Clum A."/>
            <person name="Lipzen A."/>
            <person name="Mousain D."/>
            <person name="Ng V."/>
            <person name="Wang R."/>
            <person name="Wang X."/>
            <person name="Dai Y."/>
            <person name="Henrissat B."/>
            <person name="Grigoriev I.V."/>
            <person name="Guerin-Laguette A."/>
            <person name="Yu F."/>
            <person name="Martin F.M."/>
        </authorList>
    </citation>
    <scope>NUCLEOTIDE SEQUENCE</scope>
    <source>
        <strain evidence="5">QP</strain>
    </source>
</reference>
<evidence type="ECO:0000256" key="1">
    <source>
        <dbReference type="ARBA" id="ARBA00022593"/>
    </source>
</evidence>
<comment type="caution">
    <text evidence="5">The sequence shown here is derived from an EMBL/GenBank/DDBJ whole genome shotgun (WGS) entry which is preliminary data.</text>
</comment>
<accession>A0AAD4LGV5</accession>
<dbReference type="PANTHER" id="PTHR12652:SF50">
    <property type="entry name" value="PEROXIN 11"/>
    <property type="match status" value="1"/>
</dbReference>
<evidence type="ECO:0000313" key="5">
    <source>
        <dbReference type="EMBL" id="KAH8988903.1"/>
    </source>
</evidence>